<gene>
    <name evidence="1" type="ORF">HMF8227_02984</name>
</gene>
<name>A0A2S2E7C1_9ALTE</name>
<dbReference type="Proteomes" id="UP000245728">
    <property type="component" value="Chromosome"/>
</dbReference>
<sequence length="58" mass="6617">MACLTRQLYKQLQIYLADHPELLTVSGSRLKSNLVKRGLCPSTVTTDQLSELVRQSRR</sequence>
<evidence type="ECO:0000313" key="1">
    <source>
        <dbReference type="EMBL" id="AWL13432.1"/>
    </source>
</evidence>
<reference evidence="1 2" key="1">
    <citation type="submission" date="2018-05" db="EMBL/GenBank/DDBJ databases">
        <title>Salinimonas sp. HMF8227 Genome sequencing and assembly.</title>
        <authorList>
            <person name="Kang H."/>
            <person name="Kang J."/>
            <person name="Cha I."/>
            <person name="Kim H."/>
            <person name="Joh K."/>
        </authorList>
    </citation>
    <scope>NUCLEOTIDE SEQUENCE [LARGE SCALE GENOMIC DNA]</scope>
    <source>
        <strain evidence="1 2">HMF8227</strain>
    </source>
</reference>
<dbReference type="KEGG" id="salh:HMF8227_02984"/>
<keyword evidence="2" id="KW-1185">Reference proteome</keyword>
<dbReference type="EMBL" id="CP029347">
    <property type="protein sequence ID" value="AWL13432.1"/>
    <property type="molecule type" value="Genomic_DNA"/>
</dbReference>
<proteinExistence type="predicted"/>
<accession>A0A2S2E7C1</accession>
<dbReference type="RefSeq" id="WP_162558624.1">
    <property type="nucleotide sequence ID" value="NZ_CP029347.1"/>
</dbReference>
<protein>
    <submittedName>
        <fullName evidence="1">Uncharacterized protein</fullName>
    </submittedName>
</protein>
<dbReference type="AlphaFoldDB" id="A0A2S2E7C1"/>
<organism evidence="1 2">
    <name type="scientific">Saliniradius amylolyticus</name>
    <dbReference type="NCBI Taxonomy" id="2183582"/>
    <lineage>
        <taxon>Bacteria</taxon>
        <taxon>Pseudomonadati</taxon>
        <taxon>Pseudomonadota</taxon>
        <taxon>Gammaproteobacteria</taxon>
        <taxon>Alteromonadales</taxon>
        <taxon>Alteromonadaceae</taxon>
        <taxon>Saliniradius</taxon>
    </lineage>
</organism>
<evidence type="ECO:0000313" key="2">
    <source>
        <dbReference type="Proteomes" id="UP000245728"/>
    </source>
</evidence>